<dbReference type="AlphaFoldDB" id="A0AAN9LMA8"/>
<dbReference type="Proteomes" id="UP001367508">
    <property type="component" value="Unassembled WGS sequence"/>
</dbReference>
<evidence type="ECO:0000256" key="1">
    <source>
        <dbReference type="SAM" id="Phobius"/>
    </source>
</evidence>
<keyword evidence="1" id="KW-0812">Transmembrane</keyword>
<comment type="caution">
    <text evidence="2">The sequence shown here is derived from an EMBL/GenBank/DDBJ whole genome shotgun (WGS) entry which is preliminary data.</text>
</comment>
<keyword evidence="3" id="KW-1185">Reference proteome</keyword>
<dbReference type="EMBL" id="JAYMYQ010000004">
    <property type="protein sequence ID" value="KAK7338622.1"/>
    <property type="molecule type" value="Genomic_DNA"/>
</dbReference>
<feature type="transmembrane region" description="Helical" evidence="1">
    <location>
        <begin position="63"/>
        <end position="82"/>
    </location>
</feature>
<name>A0AAN9LMA8_CANGL</name>
<evidence type="ECO:0000313" key="2">
    <source>
        <dbReference type="EMBL" id="KAK7338622.1"/>
    </source>
</evidence>
<gene>
    <name evidence="2" type="ORF">VNO77_19242</name>
</gene>
<organism evidence="2 3">
    <name type="scientific">Canavalia gladiata</name>
    <name type="common">Sword bean</name>
    <name type="synonym">Dolichos gladiatus</name>
    <dbReference type="NCBI Taxonomy" id="3824"/>
    <lineage>
        <taxon>Eukaryota</taxon>
        <taxon>Viridiplantae</taxon>
        <taxon>Streptophyta</taxon>
        <taxon>Embryophyta</taxon>
        <taxon>Tracheophyta</taxon>
        <taxon>Spermatophyta</taxon>
        <taxon>Magnoliopsida</taxon>
        <taxon>eudicotyledons</taxon>
        <taxon>Gunneridae</taxon>
        <taxon>Pentapetalae</taxon>
        <taxon>rosids</taxon>
        <taxon>fabids</taxon>
        <taxon>Fabales</taxon>
        <taxon>Fabaceae</taxon>
        <taxon>Papilionoideae</taxon>
        <taxon>50 kb inversion clade</taxon>
        <taxon>NPAAA clade</taxon>
        <taxon>indigoferoid/millettioid clade</taxon>
        <taxon>Phaseoleae</taxon>
        <taxon>Canavalia</taxon>
    </lineage>
</organism>
<accession>A0AAN9LMA8</accession>
<protein>
    <submittedName>
        <fullName evidence="2">Uncharacterized protein</fullName>
    </submittedName>
</protein>
<reference evidence="2 3" key="1">
    <citation type="submission" date="2024-01" db="EMBL/GenBank/DDBJ databases">
        <title>The genomes of 5 underutilized Papilionoideae crops provide insights into root nodulation and disease resistanc.</title>
        <authorList>
            <person name="Jiang F."/>
        </authorList>
    </citation>
    <scope>NUCLEOTIDE SEQUENCE [LARGE SCALE GENOMIC DNA]</scope>
    <source>
        <strain evidence="2">LVBAO_FW01</strain>
        <tissue evidence="2">Leaves</tissue>
    </source>
</reference>
<keyword evidence="1" id="KW-1133">Transmembrane helix</keyword>
<keyword evidence="1" id="KW-0472">Membrane</keyword>
<evidence type="ECO:0000313" key="3">
    <source>
        <dbReference type="Proteomes" id="UP001367508"/>
    </source>
</evidence>
<proteinExistence type="predicted"/>
<sequence length="100" mass="11300">MILLLRFPRESLVGILCGCYTSFHQDRVANVGQNVHFIPPRRFVNHSSSFFALKVVRIPRANLVLLMAFYNSLASYIVLLVHGSEHLRLLASHASLTHNS</sequence>